<dbReference type="Gene3D" id="3.40.50.1000">
    <property type="entry name" value="HAD superfamily/HAD-like"/>
    <property type="match status" value="1"/>
</dbReference>
<dbReference type="PANTHER" id="PTHR43316">
    <property type="entry name" value="HYDROLASE, HALOACID DELAHOGENASE-RELATED"/>
    <property type="match status" value="1"/>
</dbReference>
<dbReference type="GO" id="GO:0016787">
    <property type="term" value="F:hydrolase activity"/>
    <property type="evidence" value="ECO:0007669"/>
    <property type="project" value="UniProtKB-KW"/>
</dbReference>
<dbReference type="PANTHER" id="PTHR43316:SF3">
    <property type="entry name" value="HALOACID DEHALOGENASE, TYPE II (AFU_ORTHOLOGUE AFUA_2G07750)-RELATED"/>
    <property type="match status" value="1"/>
</dbReference>
<accession>A0A939H7Z3</accession>
<dbReference type="RefSeq" id="WP_207598170.1">
    <property type="nucleotide sequence ID" value="NZ_JAFNJU010000001.1"/>
</dbReference>
<evidence type="ECO:0000313" key="2">
    <source>
        <dbReference type="EMBL" id="MBO1263658.1"/>
    </source>
</evidence>
<protein>
    <submittedName>
        <fullName evidence="2">HAD family hydrolase</fullName>
    </submittedName>
</protein>
<proteinExistence type="predicted"/>
<dbReference type="InterPro" id="IPR006439">
    <property type="entry name" value="HAD-SF_hydro_IA"/>
</dbReference>
<dbReference type="InterPro" id="IPR036412">
    <property type="entry name" value="HAD-like_sf"/>
</dbReference>
<organism evidence="2 3">
    <name type="scientific">Proteiniclasticum aestuarii</name>
    <dbReference type="NCBI Taxonomy" id="2817862"/>
    <lineage>
        <taxon>Bacteria</taxon>
        <taxon>Bacillati</taxon>
        <taxon>Bacillota</taxon>
        <taxon>Clostridia</taxon>
        <taxon>Eubacteriales</taxon>
        <taxon>Clostridiaceae</taxon>
        <taxon>Proteiniclasticum</taxon>
    </lineage>
</organism>
<dbReference type="SFLD" id="SFLDG01129">
    <property type="entry name" value="C1.5:_HAD__Beta-PGM__Phosphata"/>
    <property type="match status" value="1"/>
</dbReference>
<gene>
    <name evidence="2" type="ORF">J3A84_01205</name>
</gene>
<dbReference type="Pfam" id="PF00702">
    <property type="entry name" value="Hydrolase"/>
    <property type="match status" value="1"/>
</dbReference>
<evidence type="ECO:0000313" key="3">
    <source>
        <dbReference type="Proteomes" id="UP000664218"/>
    </source>
</evidence>
<reference evidence="2" key="1">
    <citation type="submission" date="2021-03" db="EMBL/GenBank/DDBJ databases">
        <title>Proteiniclasticum marinus sp. nov., isolated from tidal flat sediment.</title>
        <authorList>
            <person name="Namirimu T."/>
            <person name="Yang J.-A."/>
            <person name="Yang S.-H."/>
            <person name="Kim Y.-J."/>
            <person name="Kwon K.K."/>
        </authorList>
    </citation>
    <scope>NUCLEOTIDE SEQUENCE</scope>
    <source>
        <strain evidence="2">SCR006</strain>
    </source>
</reference>
<keyword evidence="1 2" id="KW-0378">Hydrolase</keyword>
<dbReference type="PRINTS" id="PR00413">
    <property type="entry name" value="HADHALOGNASE"/>
</dbReference>
<dbReference type="InterPro" id="IPR023214">
    <property type="entry name" value="HAD_sf"/>
</dbReference>
<dbReference type="SFLD" id="SFLDS00003">
    <property type="entry name" value="Haloacid_Dehalogenase"/>
    <property type="match status" value="1"/>
</dbReference>
<dbReference type="Gene3D" id="1.10.150.520">
    <property type="match status" value="1"/>
</dbReference>
<name>A0A939H7Z3_9CLOT</name>
<dbReference type="AlphaFoldDB" id="A0A939H7Z3"/>
<dbReference type="InterPro" id="IPR051540">
    <property type="entry name" value="S-2-haloacid_dehalogenase"/>
</dbReference>
<comment type="caution">
    <text evidence="2">The sequence shown here is derived from an EMBL/GenBank/DDBJ whole genome shotgun (WGS) entry which is preliminary data.</text>
</comment>
<dbReference type="SUPFAM" id="SSF56784">
    <property type="entry name" value="HAD-like"/>
    <property type="match status" value="1"/>
</dbReference>
<keyword evidence="3" id="KW-1185">Reference proteome</keyword>
<evidence type="ECO:0000256" key="1">
    <source>
        <dbReference type="ARBA" id="ARBA00022801"/>
    </source>
</evidence>
<dbReference type="EMBL" id="JAFNJU010000001">
    <property type="protein sequence ID" value="MBO1263658.1"/>
    <property type="molecule type" value="Genomic_DNA"/>
</dbReference>
<sequence>MNTINTILFDLDGTLLSINMKDFEDIYYRSLSESFKKIIPPENFMKILYGSVVTMVKNTEHRTNEEVFMEAMRSHVKDDLGLYSEKFSSYYEKDFDVLKEAVLDTTEMQKATKILKNKGYELIIATNPLFPKEAIEKRIEWSGIDRSDFSYVSYFEKNHYCKPNLEYYEEILEHIDRRPEECLMVGNDALEDLIAGKLGITTYLITDHLLNRNGIEIKADHVGSYKDFLTFAEKMPVLKD</sequence>
<dbReference type="Proteomes" id="UP000664218">
    <property type="component" value="Unassembled WGS sequence"/>
</dbReference>